<dbReference type="Pfam" id="PF10523">
    <property type="entry name" value="BEN"/>
    <property type="match status" value="1"/>
</dbReference>
<dbReference type="InterPro" id="IPR018379">
    <property type="entry name" value="BEN_domain"/>
</dbReference>
<dbReference type="PROSITE" id="PS51457">
    <property type="entry name" value="BEN"/>
    <property type="match status" value="1"/>
</dbReference>
<evidence type="ECO:0000259" key="1">
    <source>
        <dbReference type="PROSITE" id="PS51457"/>
    </source>
</evidence>
<evidence type="ECO:0000313" key="2">
    <source>
        <dbReference type="EMBL" id="GFT53750.1"/>
    </source>
</evidence>
<dbReference type="GO" id="GO:0003677">
    <property type="term" value="F:DNA binding"/>
    <property type="evidence" value="ECO:0007669"/>
    <property type="project" value="InterPro"/>
</dbReference>
<name>A0A8X6P8D7_NEPPI</name>
<feature type="domain" description="BEN" evidence="1">
    <location>
        <begin position="44"/>
        <end position="148"/>
    </location>
</feature>
<dbReference type="EMBL" id="BMAW01017409">
    <property type="protein sequence ID" value="GFT53750.1"/>
    <property type="molecule type" value="Genomic_DNA"/>
</dbReference>
<reference evidence="2" key="1">
    <citation type="submission" date="2020-08" db="EMBL/GenBank/DDBJ databases">
        <title>Multicomponent nature underlies the extraordinary mechanical properties of spider dragline silk.</title>
        <authorList>
            <person name="Kono N."/>
            <person name="Nakamura H."/>
            <person name="Mori M."/>
            <person name="Yoshida Y."/>
            <person name="Ohtoshi R."/>
            <person name="Malay A.D."/>
            <person name="Moran D.A.P."/>
            <person name="Tomita M."/>
            <person name="Numata K."/>
            <person name="Arakawa K."/>
        </authorList>
    </citation>
    <scope>NUCLEOTIDE SEQUENCE</scope>
</reference>
<protein>
    <submittedName>
        <fullName evidence="2">BEN domain-containing protein</fullName>
    </submittedName>
</protein>
<keyword evidence="3" id="KW-1185">Reference proteome</keyword>
<dbReference type="AlphaFoldDB" id="A0A8X6P8D7"/>
<evidence type="ECO:0000313" key="3">
    <source>
        <dbReference type="Proteomes" id="UP000887013"/>
    </source>
</evidence>
<gene>
    <name evidence="2" type="primary">AVEN_189392_1</name>
    <name evidence="2" type="ORF">NPIL_577971</name>
</gene>
<dbReference type="OrthoDB" id="6407116at2759"/>
<accession>A0A8X6P8D7</accession>
<proteinExistence type="predicted"/>
<sequence>MRETNFQIHKRYKPAYFRTDPFRCKISNSENTKKGVTPSWNKIERKYFTDSAAIFPSDDELLSLCHRCQNHPNQFAVNIARMIFTREEMKNSNCRGVKQKSALDKRRLTFIRNAVIKYYQIPPSYQVDIWKQCMQGIDTRCYDLLSKFS</sequence>
<dbReference type="SMART" id="SM01025">
    <property type="entry name" value="BEN"/>
    <property type="match status" value="1"/>
</dbReference>
<dbReference type="Proteomes" id="UP000887013">
    <property type="component" value="Unassembled WGS sequence"/>
</dbReference>
<comment type="caution">
    <text evidence="2">The sequence shown here is derived from an EMBL/GenBank/DDBJ whole genome shotgun (WGS) entry which is preliminary data.</text>
</comment>
<organism evidence="2 3">
    <name type="scientific">Nephila pilipes</name>
    <name type="common">Giant wood spider</name>
    <name type="synonym">Nephila maculata</name>
    <dbReference type="NCBI Taxonomy" id="299642"/>
    <lineage>
        <taxon>Eukaryota</taxon>
        <taxon>Metazoa</taxon>
        <taxon>Ecdysozoa</taxon>
        <taxon>Arthropoda</taxon>
        <taxon>Chelicerata</taxon>
        <taxon>Arachnida</taxon>
        <taxon>Araneae</taxon>
        <taxon>Araneomorphae</taxon>
        <taxon>Entelegynae</taxon>
        <taxon>Araneoidea</taxon>
        <taxon>Nephilidae</taxon>
        <taxon>Nephila</taxon>
    </lineage>
</organism>